<keyword evidence="3" id="KW-1185">Reference proteome</keyword>
<evidence type="ECO:0000313" key="2">
    <source>
        <dbReference type="EMBL" id="GLD52248.1"/>
    </source>
</evidence>
<protein>
    <submittedName>
        <fullName evidence="2">Protein sidekick-1 isoform X1</fullName>
    </submittedName>
</protein>
<reference evidence="2" key="1">
    <citation type="submission" date="2022-08" db="EMBL/GenBank/DDBJ databases">
        <title>Genome sequencing of akame (Lates japonicus).</title>
        <authorList>
            <person name="Hashiguchi Y."/>
            <person name="Takahashi H."/>
        </authorList>
    </citation>
    <scope>NUCLEOTIDE SEQUENCE</scope>
    <source>
        <strain evidence="2">Kochi</strain>
    </source>
</reference>
<gene>
    <name evidence="2" type="ORF">AKAME5_000517600</name>
</gene>
<name>A0AAD3R1S8_LATJO</name>
<dbReference type="AlphaFoldDB" id="A0AAD3R1S8"/>
<comment type="caution">
    <text evidence="2">The sequence shown here is derived from an EMBL/GenBank/DDBJ whole genome shotgun (WGS) entry which is preliminary data.</text>
</comment>
<dbReference type="Proteomes" id="UP001279410">
    <property type="component" value="Unassembled WGS sequence"/>
</dbReference>
<feature type="region of interest" description="Disordered" evidence="1">
    <location>
        <begin position="1"/>
        <end position="24"/>
    </location>
</feature>
<organism evidence="2 3">
    <name type="scientific">Lates japonicus</name>
    <name type="common">Japanese lates</name>
    <dbReference type="NCBI Taxonomy" id="270547"/>
    <lineage>
        <taxon>Eukaryota</taxon>
        <taxon>Metazoa</taxon>
        <taxon>Chordata</taxon>
        <taxon>Craniata</taxon>
        <taxon>Vertebrata</taxon>
        <taxon>Euteleostomi</taxon>
        <taxon>Actinopterygii</taxon>
        <taxon>Neopterygii</taxon>
        <taxon>Teleostei</taxon>
        <taxon>Neoteleostei</taxon>
        <taxon>Acanthomorphata</taxon>
        <taxon>Carangaria</taxon>
        <taxon>Carangaria incertae sedis</taxon>
        <taxon>Centropomidae</taxon>
        <taxon>Lates</taxon>
    </lineage>
</organism>
<sequence>MEGVEVLQQIGDPQLGTEGPAPAQVSWESNTVRHDTHSNDNLYTHKRTDPESELVAPAIVIGPKDTTVVAGNEATLECIA</sequence>
<evidence type="ECO:0000256" key="1">
    <source>
        <dbReference type="SAM" id="MobiDB-lite"/>
    </source>
</evidence>
<evidence type="ECO:0000313" key="3">
    <source>
        <dbReference type="Proteomes" id="UP001279410"/>
    </source>
</evidence>
<accession>A0AAD3R1S8</accession>
<dbReference type="EMBL" id="BRZM01000013">
    <property type="protein sequence ID" value="GLD52248.1"/>
    <property type="molecule type" value="Genomic_DNA"/>
</dbReference>
<proteinExistence type="predicted"/>